<feature type="region of interest" description="Disordered" evidence="1">
    <location>
        <begin position="1"/>
        <end position="28"/>
    </location>
</feature>
<dbReference type="EMBL" id="PGTZ01000006">
    <property type="protein sequence ID" value="PJI94316.1"/>
    <property type="molecule type" value="Genomic_DNA"/>
</dbReference>
<protein>
    <submittedName>
        <fullName evidence="2">Uncharacterized protein</fullName>
    </submittedName>
</protein>
<dbReference type="OrthoDB" id="5144343at2"/>
<accession>A0A2M8WTX6</accession>
<comment type="caution">
    <text evidence="2">The sequence shown here is derived from an EMBL/GenBank/DDBJ whole genome shotgun (WGS) entry which is preliminary data.</text>
</comment>
<evidence type="ECO:0000256" key="1">
    <source>
        <dbReference type="SAM" id="MobiDB-lite"/>
    </source>
</evidence>
<dbReference type="AlphaFoldDB" id="A0A2M8WTX6"/>
<evidence type="ECO:0000313" key="3">
    <source>
        <dbReference type="Proteomes" id="UP000231586"/>
    </source>
</evidence>
<name>A0A2M8WTX6_9MICO</name>
<dbReference type="Proteomes" id="UP000231586">
    <property type="component" value="Unassembled WGS sequence"/>
</dbReference>
<organism evidence="2 3">
    <name type="scientific">Luteimicrobium subarcticum</name>
    <dbReference type="NCBI Taxonomy" id="620910"/>
    <lineage>
        <taxon>Bacteria</taxon>
        <taxon>Bacillati</taxon>
        <taxon>Actinomycetota</taxon>
        <taxon>Actinomycetes</taxon>
        <taxon>Micrococcales</taxon>
        <taxon>Luteimicrobium</taxon>
    </lineage>
</organism>
<sequence length="182" mass="18532">MTDPSGEDVFPDVTVPDDLSGLDDATAAPDAPRPVAVVVTQVGAAEPLAAACALAGLEVDAVLSGIGVFVVCRDTSPGAPQRVAETLTRAMSGLPAILLERRDDRITAHRWLDGVQGDKLAPAIVLGGAPDALENLLLGVETVDELPGVVSSVGMGRFAAMRALASTARAAKRSAKKKGKAS</sequence>
<feature type="compositionally biased region" description="Acidic residues" evidence="1">
    <location>
        <begin position="1"/>
        <end position="10"/>
    </location>
</feature>
<reference evidence="2 3" key="1">
    <citation type="submission" date="2017-11" db="EMBL/GenBank/DDBJ databases">
        <title>Genomic Encyclopedia of Archaeal and Bacterial Type Strains, Phase II (KMG-II): From Individual Species to Whole Genera.</title>
        <authorList>
            <person name="Goeker M."/>
        </authorList>
    </citation>
    <scope>NUCLEOTIDE SEQUENCE [LARGE SCALE GENOMIC DNA]</scope>
    <source>
        <strain evidence="2 3">DSM 22413</strain>
    </source>
</reference>
<gene>
    <name evidence="2" type="ORF">CLV34_0152</name>
</gene>
<proteinExistence type="predicted"/>
<evidence type="ECO:0000313" key="2">
    <source>
        <dbReference type="EMBL" id="PJI94316.1"/>
    </source>
</evidence>
<dbReference type="RefSeq" id="WP_100348381.1">
    <property type="nucleotide sequence ID" value="NZ_PGTZ01000006.1"/>
</dbReference>
<keyword evidence="3" id="KW-1185">Reference proteome</keyword>